<dbReference type="EMBL" id="PGGO01000053">
    <property type="protein sequence ID" value="PSH57416.1"/>
    <property type="molecule type" value="Genomic_DNA"/>
</dbReference>
<reference evidence="2" key="1">
    <citation type="submission" date="2017-11" db="EMBL/GenBank/DDBJ databases">
        <authorList>
            <person name="Kuznetsova I."/>
            <person name="Sazanova A."/>
            <person name="Chirak E."/>
            <person name="Safronova V."/>
            <person name="Willems A."/>
        </authorList>
    </citation>
    <scope>NUCLEOTIDE SEQUENCE [LARGE SCALE GENOMIC DNA]</scope>
    <source>
        <strain evidence="2">STM 196</strain>
    </source>
</reference>
<dbReference type="Proteomes" id="UP000241444">
    <property type="component" value="Unassembled WGS sequence"/>
</dbReference>
<evidence type="ECO:0008006" key="3">
    <source>
        <dbReference type="Google" id="ProtNLM"/>
    </source>
</evidence>
<dbReference type="AlphaFoldDB" id="A0A2P7AT67"/>
<dbReference type="RefSeq" id="WP_106714331.1">
    <property type="nucleotide sequence ID" value="NZ_PGGO01000053.1"/>
</dbReference>
<evidence type="ECO:0000313" key="1">
    <source>
        <dbReference type="EMBL" id="PSH57416.1"/>
    </source>
</evidence>
<comment type="caution">
    <text evidence="1">The sequence shown here is derived from an EMBL/GenBank/DDBJ whole genome shotgun (WGS) entry which is preliminary data.</text>
</comment>
<name>A0A2P7AT67_9HYPH</name>
<dbReference type="OrthoDB" id="7306312at2"/>
<organism evidence="1 2">
    <name type="scientific">Phyllobacterium brassicacearum</name>
    <dbReference type="NCBI Taxonomy" id="314235"/>
    <lineage>
        <taxon>Bacteria</taxon>
        <taxon>Pseudomonadati</taxon>
        <taxon>Pseudomonadota</taxon>
        <taxon>Alphaproteobacteria</taxon>
        <taxon>Hyphomicrobiales</taxon>
        <taxon>Phyllobacteriaceae</taxon>
        <taxon>Phyllobacterium</taxon>
    </lineage>
</organism>
<protein>
    <recommendedName>
        <fullName evidence="3">Transcriptional regulator</fullName>
    </recommendedName>
</protein>
<sequence length="64" mass="7309">MEKLTEALWAERARSVVGIVAKLHTVLLRYEDDGRRDEPPWPQIRSILMDLTRLDGTGFGRSDA</sequence>
<keyword evidence="2" id="KW-1185">Reference proteome</keyword>
<gene>
    <name evidence="1" type="ORF">CU102_28090</name>
</gene>
<evidence type="ECO:0000313" key="2">
    <source>
        <dbReference type="Proteomes" id="UP000241444"/>
    </source>
</evidence>
<accession>A0A2P7AT67</accession>
<proteinExistence type="predicted"/>